<name>A0ABN2TP94_9ACTN</name>
<dbReference type="Proteomes" id="UP001500751">
    <property type="component" value="Unassembled WGS sequence"/>
</dbReference>
<dbReference type="PANTHER" id="PTHR33204:SF37">
    <property type="entry name" value="HTH-TYPE TRANSCRIPTIONAL REGULATOR YODB"/>
    <property type="match status" value="1"/>
</dbReference>
<keyword evidence="6" id="KW-1185">Reference proteome</keyword>
<dbReference type="InterPro" id="IPR002577">
    <property type="entry name" value="HTH_HxlR"/>
</dbReference>
<dbReference type="InterPro" id="IPR036388">
    <property type="entry name" value="WH-like_DNA-bd_sf"/>
</dbReference>
<keyword evidence="3" id="KW-0804">Transcription</keyword>
<evidence type="ECO:0000256" key="1">
    <source>
        <dbReference type="ARBA" id="ARBA00023015"/>
    </source>
</evidence>
<evidence type="ECO:0000313" key="5">
    <source>
        <dbReference type="EMBL" id="GAA2016054.1"/>
    </source>
</evidence>
<evidence type="ECO:0000256" key="3">
    <source>
        <dbReference type="ARBA" id="ARBA00023163"/>
    </source>
</evidence>
<evidence type="ECO:0000313" key="6">
    <source>
        <dbReference type="Proteomes" id="UP001500751"/>
    </source>
</evidence>
<dbReference type="EMBL" id="BAAAQN010000004">
    <property type="protein sequence ID" value="GAA2016054.1"/>
    <property type="molecule type" value="Genomic_DNA"/>
</dbReference>
<evidence type="ECO:0000256" key="2">
    <source>
        <dbReference type="ARBA" id="ARBA00023125"/>
    </source>
</evidence>
<comment type="caution">
    <text evidence="5">The sequence shown here is derived from an EMBL/GenBank/DDBJ whole genome shotgun (WGS) entry which is preliminary data.</text>
</comment>
<dbReference type="Gene3D" id="1.10.10.10">
    <property type="entry name" value="Winged helix-like DNA-binding domain superfamily/Winged helix DNA-binding domain"/>
    <property type="match status" value="1"/>
</dbReference>
<keyword evidence="1" id="KW-0805">Transcription regulation</keyword>
<sequence length="194" mass="21063">MQQQEFWACAPDGDVHLDPVDGDAQQIDGCGHGFSRGGYHWIPGNLRKAPGSGQDGTSPSGGEVEVTALSDNARGDLFDPACPTRALLDRVGSKWTSMAVKLLAEAAPQEIRFAELRRRMPGVSQKMLATTLRGLVRDGLAQRRVEPTVPPRVHYSLTPLGLSLDEPLAALREWAEEHMAEIDRANRDADAAEV</sequence>
<feature type="domain" description="HTH hxlR-type" evidence="4">
    <location>
        <begin position="82"/>
        <end position="183"/>
    </location>
</feature>
<accession>A0ABN2TP94</accession>
<proteinExistence type="predicted"/>
<dbReference type="InterPro" id="IPR036390">
    <property type="entry name" value="WH_DNA-bd_sf"/>
</dbReference>
<dbReference type="Pfam" id="PF01638">
    <property type="entry name" value="HxlR"/>
    <property type="match status" value="1"/>
</dbReference>
<organism evidence="5 6">
    <name type="scientific">Catenulispora yoronensis</name>
    <dbReference type="NCBI Taxonomy" id="450799"/>
    <lineage>
        <taxon>Bacteria</taxon>
        <taxon>Bacillati</taxon>
        <taxon>Actinomycetota</taxon>
        <taxon>Actinomycetes</taxon>
        <taxon>Catenulisporales</taxon>
        <taxon>Catenulisporaceae</taxon>
        <taxon>Catenulispora</taxon>
    </lineage>
</organism>
<protein>
    <recommendedName>
        <fullName evidence="4">HTH hxlR-type domain-containing protein</fullName>
    </recommendedName>
</protein>
<evidence type="ECO:0000259" key="4">
    <source>
        <dbReference type="PROSITE" id="PS51118"/>
    </source>
</evidence>
<dbReference type="PROSITE" id="PS51118">
    <property type="entry name" value="HTH_HXLR"/>
    <property type="match status" value="1"/>
</dbReference>
<dbReference type="SUPFAM" id="SSF46785">
    <property type="entry name" value="Winged helix' DNA-binding domain"/>
    <property type="match status" value="1"/>
</dbReference>
<dbReference type="PANTHER" id="PTHR33204">
    <property type="entry name" value="TRANSCRIPTIONAL REGULATOR, MARR FAMILY"/>
    <property type="match status" value="1"/>
</dbReference>
<gene>
    <name evidence="5" type="ORF">GCM10009839_09350</name>
</gene>
<keyword evidence="2" id="KW-0238">DNA-binding</keyword>
<reference evidence="5 6" key="1">
    <citation type="journal article" date="2019" name="Int. J. Syst. Evol. Microbiol.">
        <title>The Global Catalogue of Microorganisms (GCM) 10K type strain sequencing project: providing services to taxonomists for standard genome sequencing and annotation.</title>
        <authorList>
            <consortium name="The Broad Institute Genomics Platform"/>
            <consortium name="The Broad Institute Genome Sequencing Center for Infectious Disease"/>
            <person name="Wu L."/>
            <person name="Ma J."/>
        </authorList>
    </citation>
    <scope>NUCLEOTIDE SEQUENCE [LARGE SCALE GENOMIC DNA]</scope>
    <source>
        <strain evidence="5 6">JCM 16014</strain>
    </source>
</reference>